<feature type="repeat" description="Solcar" evidence="8">
    <location>
        <begin position="226"/>
        <end position="318"/>
    </location>
</feature>
<evidence type="ECO:0000256" key="4">
    <source>
        <dbReference type="ARBA" id="ARBA00022692"/>
    </source>
</evidence>
<dbReference type="PANTHER" id="PTHR45939:SF2">
    <property type="entry name" value="CARRIER PROTEIN, PUTATIVE (AFU_ORTHOLOGUE AFUA_2G13870)-RELATED"/>
    <property type="match status" value="1"/>
</dbReference>
<feature type="compositionally biased region" description="Low complexity" evidence="10">
    <location>
        <begin position="193"/>
        <end position="205"/>
    </location>
</feature>
<evidence type="ECO:0000256" key="8">
    <source>
        <dbReference type="PROSITE-ProRule" id="PRU00282"/>
    </source>
</evidence>
<evidence type="ECO:0000256" key="5">
    <source>
        <dbReference type="ARBA" id="ARBA00022737"/>
    </source>
</evidence>
<dbReference type="Proteomes" id="UP001178507">
    <property type="component" value="Unassembled WGS sequence"/>
</dbReference>
<evidence type="ECO:0000313" key="11">
    <source>
        <dbReference type="EMBL" id="CAJ1395692.1"/>
    </source>
</evidence>
<evidence type="ECO:0000256" key="7">
    <source>
        <dbReference type="ARBA" id="ARBA00023136"/>
    </source>
</evidence>
<feature type="repeat" description="Solcar" evidence="8">
    <location>
        <begin position="416"/>
        <end position="499"/>
    </location>
</feature>
<dbReference type="SUPFAM" id="SSF103506">
    <property type="entry name" value="Mitochondrial carrier"/>
    <property type="match status" value="1"/>
</dbReference>
<dbReference type="PROSITE" id="PS50920">
    <property type="entry name" value="SOLCAR"/>
    <property type="match status" value="3"/>
</dbReference>
<protein>
    <submittedName>
        <fullName evidence="11">Uncharacterized protein</fullName>
    </submittedName>
</protein>
<organism evidence="11 12">
    <name type="scientific">Effrenium voratum</name>
    <dbReference type="NCBI Taxonomy" id="2562239"/>
    <lineage>
        <taxon>Eukaryota</taxon>
        <taxon>Sar</taxon>
        <taxon>Alveolata</taxon>
        <taxon>Dinophyceae</taxon>
        <taxon>Suessiales</taxon>
        <taxon>Symbiodiniaceae</taxon>
        <taxon>Effrenium</taxon>
    </lineage>
</organism>
<comment type="caution">
    <text evidence="11">The sequence shown here is derived from an EMBL/GenBank/DDBJ whole genome shotgun (WGS) entry which is preliminary data.</text>
</comment>
<keyword evidence="6" id="KW-1133">Transmembrane helix</keyword>
<reference evidence="11" key="1">
    <citation type="submission" date="2023-08" db="EMBL/GenBank/DDBJ databases">
        <authorList>
            <person name="Chen Y."/>
            <person name="Shah S."/>
            <person name="Dougan E. K."/>
            <person name="Thang M."/>
            <person name="Chan C."/>
        </authorList>
    </citation>
    <scope>NUCLEOTIDE SEQUENCE</scope>
</reference>
<dbReference type="GO" id="GO:0015217">
    <property type="term" value="F:ADP transmembrane transporter activity"/>
    <property type="evidence" value="ECO:0007669"/>
    <property type="project" value="TreeGrafter"/>
</dbReference>
<keyword evidence="12" id="KW-1185">Reference proteome</keyword>
<evidence type="ECO:0000256" key="1">
    <source>
        <dbReference type="ARBA" id="ARBA00004141"/>
    </source>
</evidence>
<dbReference type="PANTHER" id="PTHR45939">
    <property type="entry name" value="PEROXISOMAL MEMBRANE PROTEIN PMP34-RELATED"/>
    <property type="match status" value="1"/>
</dbReference>
<evidence type="ECO:0000256" key="10">
    <source>
        <dbReference type="SAM" id="MobiDB-lite"/>
    </source>
</evidence>
<keyword evidence="7 8" id="KW-0472">Membrane</keyword>
<dbReference type="GO" id="GO:0016020">
    <property type="term" value="C:membrane"/>
    <property type="evidence" value="ECO:0007669"/>
    <property type="project" value="UniProtKB-SubCell"/>
</dbReference>
<dbReference type="InterPro" id="IPR018108">
    <property type="entry name" value="MCP_transmembrane"/>
</dbReference>
<keyword evidence="4 8" id="KW-0812">Transmembrane</keyword>
<feature type="region of interest" description="Disordered" evidence="10">
    <location>
        <begin position="193"/>
        <end position="216"/>
    </location>
</feature>
<evidence type="ECO:0000256" key="9">
    <source>
        <dbReference type="RuleBase" id="RU000488"/>
    </source>
</evidence>
<keyword evidence="5" id="KW-0677">Repeat</keyword>
<dbReference type="AlphaFoldDB" id="A0AA36N643"/>
<dbReference type="EMBL" id="CAUJNA010003206">
    <property type="protein sequence ID" value="CAJ1395692.1"/>
    <property type="molecule type" value="Genomic_DNA"/>
</dbReference>
<dbReference type="Pfam" id="PF00153">
    <property type="entry name" value="Mito_carr"/>
    <property type="match status" value="3"/>
</dbReference>
<dbReference type="InterPro" id="IPR052217">
    <property type="entry name" value="Mito/Peroxisomal_Carrier"/>
</dbReference>
<keyword evidence="3 9" id="KW-0813">Transport</keyword>
<evidence type="ECO:0000313" key="12">
    <source>
        <dbReference type="Proteomes" id="UP001178507"/>
    </source>
</evidence>
<evidence type="ECO:0000256" key="6">
    <source>
        <dbReference type="ARBA" id="ARBA00022989"/>
    </source>
</evidence>
<name>A0AA36N643_9DINO</name>
<evidence type="ECO:0000256" key="2">
    <source>
        <dbReference type="ARBA" id="ARBA00006375"/>
    </source>
</evidence>
<comment type="similarity">
    <text evidence="2 9">Belongs to the mitochondrial carrier (TC 2.A.29) family.</text>
</comment>
<gene>
    <name evidence="11" type="ORF">EVOR1521_LOCUS20071</name>
</gene>
<proteinExistence type="inferred from homology"/>
<evidence type="ECO:0000256" key="3">
    <source>
        <dbReference type="ARBA" id="ARBA00022448"/>
    </source>
</evidence>
<comment type="subcellular location">
    <subcellularLocation>
        <location evidence="1">Membrane</location>
        <topology evidence="1">Multi-pass membrane protein</topology>
    </subcellularLocation>
</comment>
<accession>A0AA36N643</accession>
<feature type="repeat" description="Solcar" evidence="8">
    <location>
        <begin position="324"/>
        <end position="406"/>
    </location>
</feature>
<sequence length="529" mass="56933">MQGPAGGGAGAAPASAPGVREMMRMNIVRVLQFSLGDHRVAGRFHLVYEAEGREGMEARARPDILCIEVELSVEEGKFKPLATAKRMAQEGRLGPWSCTERREVERRWVEMRAKALGVLGLSLELSQFMRLMAGLLGAALLEEPVPNRRLWNALKPLIAGPSPMARLRIGLGGMGVTTFHDLERDAGAAGAAPGAALGAAGPSGPSNDRGTAPLGPGELLSHPPFAEYVCFGRLSMGRELLRNPGGFYPVELVKSRLQASVCSHASSSYRYAGLLDGLVCILRADGLQGLFVGIRPVIVRACTSDFVAVYAGEALLQRLGSPGAGFLEGFFWRTVGCAASVASTSPLETVAARVTTSFPPLTTRMATRALWSEGGLQAFWRGLRVNLVLCLNPGLTFTALAQIKRLILSLRRRQQMSVLEAALAGVLAKFLALLLSYPLMRGKSLVQARDTGSGVSKVLQDVVAHEGMLSLYQGFGAQLSKSLLSAAVKYSLKDHLEEMFRRGADPCDEDEAKRCRERHWQKGEMLQPA</sequence>
<dbReference type="Gene3D" id="1.50.40.10">
    <property type="entry name" value="Mitochondrial carrier domain"/>
    <property type="match status" value="1"/>
</dbReference>
<dbReference type="InterPro" id="IPR023395">
    <property type="entry name" value="MCP_dom_sf"/>
</dbReference>